<protein>
    <submittedName>
        <fullName evidence="2">Uncharacterized protein</fullName>
    </submittedName>
</protein>
<accession>A0A0B6ZEX4</accession>
<gene>
    <name evidence="2" type="primary">ORF61297</name>
</gene>
<dbReference type="EMBL" id="HACG01020218">
    <property type="protein sequence ID" value="CEK67083.1"/>
    <property type="molecule type" value="Transcribed_RNA"/>
</dbReference>
<feature type="signal peptide" evidence="1">
    <location>
        <begin position="1"/>
        <end position="18"/>
    </location>
</feature>
<proteinExistence type="predicted"/>
<reference evidence="2" key="1">
    <citation type="submission" date="2014-12" db="EMBL/GenBank/DDBJ databases">
        <title>Insight into the proteome of Arion vulgaris.</title>
        <authorList>
            <person name="Aradska J."/>
            <person name="Bulat T."/>
            <person name="Smidak R."/>
            <person name="Sarate P."/>
            <person name="Gangsoo J."/>
            <person name="Sialana F."/>
            <person name="Bilban M."/>
            <person name="Lubec G."/>
        </authorList>
    </citation>
    <scope>NUCLEOTIDE SEQUENCE</scope>
    <source>
        <tissue evidence="2">Skin</tissue>
    </source>
</reference>
<sequence>MYMCCITMVLLQTETMVALQCRHPLVDQSAVGYQIRLVVEEKANKEGTDHLPYKY</sequence>
<organism evidence="2">
    <name type="scientific">Arion vulgaris</name>
    <dbReference type="NCBI Taxonomy" id="1028688"/>
    <lineage>
        <taxon>Eukaryota</taxon>
        <taxon>Metazoa</taxon>
        <taxon>Spiralia</taxon>
        <taxon>Lophotrochozoa</taxon>
        <taxon>Mollusca</taxon>
        <taxon>Gastropoda</taxon>
        <taxon>Heterobranchia</taxon>
        <taxon>Euthyneura</taxon>
        <taxon>Panpulmonata</taxon>
        <taxon>Eupulmonata</taxon>
        <taxon>Stylommatophora</taxon>
        <taxon>Helicina</taxon>
        <taxon>Arionoidea</taxon>
        <taxon>Arionidae</taxon>
        <taxon>Arion</taxon>
    </lineage>
</organism>
<evidence type="ECO:0000313" key="2">
    <source>
        <dbReference type="EMBL" id="CEK67083.1"/>
    </source>
</evidence>
<name>A0A0B6ZEX4_9EUPU</name>
<evidence type="ECO:0000256" key="1">
    <source>
        <dbReference type="SAM" id="SignalP"/>
    </source>
</evidence>
<feature type="chain" id="PRO_5002126878" evidence="1">
    <location>
        <begin position="19"/>
        <end position="55"/>
    </location>
</feature>
<keyword evidence="1" id="KW-0732">Signal</keyword>
<dbReference type="AlphaFoldDB" id="A0A0B6ZEX4"/>